<keyword evidence="5" id="KW-1185">Reference proteome</keyword>
<evidence type="ECO:0008006" key="6">
    <source>
        <dbReference type="Google" id="ProtNLM"/>
    </source>
</evidence>
<evidence type="ECO:0000313" key="5">
    <source>
        <dbReference type="Proteomes" id="UP000094329"/>
    </source>
</evidence>
<dbReference type="Proteomes" id="UP000094329">
    <property type="component" value="Unassembled WGS sequence"/>
</dbReference>
<evidence type="ECO:0000256" key="3">
    <source>
        <dbReference type="PROSITE-ProRule" id="PRU00339"/>
    </source>
</evidence>
<dbReference type="EMBL" id="MDTU01000001">
    <property type="protein sequence ID" value="ODN43405.1"/>
    <property type="molecule type" value="Genomic_DNA"/>
</dbReference>
<evidence type="ECO:0000256" key="2">
    <source>
        <dbReference type="ARBA" id="ARBA00022803"/>
    </source>
</evidence>
<dbReference type="InterPro" id="IPR051685">
    <property type="entry name" value="Ycf3/AcsC/BcsC/TPR_MFPF"/>
</dbReference>
<name>A0ABX3A7J5_9GAMM</name>
<dbReference type="InterPro" id="IPR019734">
    <property type="entry name" value="TPR_rpt"/>
</dbReference>
<dbReference type="RefSeq" id="WP_069313202.1">
    <property type="nucleotide sequence ID" value="NZ_MDTU01000001.1"/>
</dbReference>
<dbReference type="Pfam" id="PF14559">
    <property type="entry name" value="TPR_19"/>
    <property type="match status" value="1"/>
</dbReference>
<proteinExistence type="predicted"/>
<feature type="repeat" description="TPR" evidence="3">
    <location>
        <begin position="71"/>
        <end position="104"/>
    </location>
</feature>
<dbReference type="Gene3D" id="1.25.40.10">
    <property type="entry name" value="Tetratricopeptide repeat domain"/>
    <property type="match status" value="1"/>
</dbReference>
<dbReference type="SMART" id="SM00028">
    <property type="entry name" value="TPR"/>
    <property type="match status" value="3"/>
</dbReference>
<dbReference type="PROSITE" id="PS50005">
    <property type="entry name" value="TPR"/>
    <property type="match status" value="2"/>
</dbReference>
<protein>
    <recommendedName>
        <fullName evidence="6">Tetratricopeptide repeat protein</fullName>
    </recommendedName>
</protein>
<keyword evidence="1" id="KW-0677">Repeat</keyword>
<sequence>MSLNSLLSDAVTFYQINDFINARQCCLKALEQNEETPQIHYVLAIIAVQERQLDLAIQSFRKVLELNPEQVEAHTGLGHVYCLQELYEKAIVEFKKVIEAHPEDVDSYFNLAHAYGQLASWQKRHSFL</sequence>
<reference evidence="4 5" key="1">
    <citation type="submission" date="2016-08" db="EMBL/GenBank/DDBJ databases">
        <title>Draft genome sequence of Candidatus Piscirickettsia litoralis, from seawater.</title>
        <authorList>
            <person name="Wan X."/>
            <person name="Lee A.J."/>
            <person name="Hou S."/>
            <person name="Donachie S.P."/>
        </authorList>
    </citation>
    <scope>NUCLEOTIDE SEQUENCE [LARGE SCALE GENOMIC DNA]</scope>
    <source>
        <strain evidence="4 5">Y2</strain>
    </source>
</reference>
<dbReference type="SUPFAM" id="SSF48452">
    <property type="entry name" value="TPR-like"/>
    <property type="match status" value="1"/>
</dbReference>
<gene>
    <name evidence="4" type="ORF">BGC07_11340</name>
</gene>
<accession>A0ABX3A7J5</accession>
<comment type="caution">
    <text evidence="4">The sequence shown here is derived from an EMBL/GenBank/DDBJ whole genome shotgun (WGS) entry which is preliminary data.</text>
</comment>
<feature type="repeat" description="TPR" evidence="3">
    <location>
        <begin position="37"/>
        <end position="70"/>
    </location>
</feature>
<evidence type="ECO:0000256" key="1">
    <source>
        <dbReference type="ARBA" id="ARBA00022737"/>
    </source>
</evidence>
<organism evidence="4 5">
    <name type="scientific">Piscirickettsia litoralis</name>
    <dbReference type="NCBI Taxonomy" id="1891921"/>
    <lineage>
        <taxon>Bacteria</taxon>
        <taxon>Pseudomonadati</taxon>
        <taxon>Pseudomonadota</taxon>
        <taxon>Gammaproteobacteria</taxon>
        <taxon>Thiotrichales</taxon>
        <taxon>Piscirickettsiaceae</taxon>
        <taxon>Piscirickettsia</taxon>
    </lineage>
</organism>
<dbReference type="PANTHER" id="PTHR44943:SF8">
    <property type="entry name" value="TPR REPEAT-CONTAINING PROTEIN MJ0263"/>
    <property type="match status" value="1"/>
</dbReference>
<dbReference type="InterPro" id="IPR011990">
    <property type="entry name" value="TPR-like_helical_dom_sf"/>
</dbReference>
<keyword evidence="2 3" id="KW-0802">TPR repeat</keyword>
<evidence type="ECO:0000313" key="4">
    <source>
        <dbReference type="EMBL" id="ODN43405.1"/>
    </source>
</evidence>
<dbReference type="PANTHER" id="PTHR44943">
    <property type="entry name" value="CELLULOSE SYNTHASE OPERON PROTEIN C"/>
    <property type="match status" value="1"/>
</dbReference>